<keyword evidence="4" id="KW-0699">rRNA-binding</keyword>
<proteinExistence type="inferred from homology"/>
<dbReference type="InterPro" id="IPR021131">
    <property type="entry name" value="Ribosomal_uL15/eL18"/>
</dbReference>
<gene>
    <name evidence="4" type="primary">rplO</name>
    <name evidence="8" type="ORF">UU02_C0046G0003</name>
</gene>
<dbReference type="EMBL" id="LBZA01000046">
    <property type="protein sequence ID" value="KKR62446.1"/>
    <property type="molecule type" value="Genomic_DNA"/>
</dbReference>
<dbReference type="Proteomes" id="UP000034293">
    <property type="component" value="Unassembled WGS sequence"/>
</dbReference>
<evidence type="ECO:0000259" key="7">
    <source>
        <dbReference type="Pfam" id="PF00828"/>
    </source>
</evidence>
<keyword evidence="4" id="KW-0694">RNA-binding</keyword>
<dbReference type="Gene3D" id="3.100.10.10">
    <property type="match status" value="1"/>
</dbReference>
<feature type="domain" description="Large ribosomal subunit protein uL15/eL18" evidence="7">
    <location>
        <begin position="85"/>
        <end position="144"/>
    </location>
</feature>
<reference evidence="8 9" key="1">
    <citation type="journal article" date="2015" name="Nature">
        <title>rRNA introns, odd ribosomes, and small enigmatic genomes across a large radiation of phyla.</title>
        <authorList>
            <person name="Brown C.T."/>
            <person name="Hug L.A."/>
            <person name="Thomas B.C."/>
            <person name="Sharon I."/>
            <person name="Castelle C.J."/>
            <person name="Singh A."/>
            <person name="Wilkins M.J."/>
            <person name="Williams K.H."/>
            <person name="Banfield J.F."/>
        </authorList>
    </citation>
    <scope>NUCLEOTIDE SEQUENCE [LARGE SCALE GENOMIC DNA]</scope>
</reference>
<comment type="similarity">
    <text evidence="1 4 5">Belongs to the universal ribosomal protein uL15 family.</text>
</comment>
<dbReference type="AlphaFoldDB" id="A0A0G0SJ87"/>
<evidence type="ECO:0000313" key="9">
    <source>
        <dbReference type="Proteomes" id="UP000034293"/>
    </source>
</evidence>
<evidence type="ECO:0000313" key="8">
    <source>
        <dbReference type="EMBL" id="KKR62446.1"/>
    </source>
</evidence>
<dbReference type="InterPro" id="IPR001196">
    <property type="entry name" value="Ribosomal_uL15_CS"/>
</dbReference>
<organism evidence="8 9">
    <name type="scientific">Candidatus Woesebacteria bacterium GW2011_GWA1_40_43</name>
    <dbReference type="NCBI Taxonomy" id="1618553"/>
    <lineage>
        <taxon>Bacteria</taxon>
        <taxon>Candidatus Woeseibacteriota</taxon>
    </lineage>
</organism>
<evidence type="ECO:0000256" key="1">
    <source>
        <dbReference type="ARBA" id="ARBA00007320"/>
    </source>
</evidence>
<dbReference type="PROSITE" id="PS00475">
    <property type="entry name" value="RIBOSOMAL_L15"/>
    <property type="match status" value="1"/>
</dbReference>
<accession>A0A0G0SJ87</accession>
<dbReference type="PANTHER" id="PTHR12934:SF11">
    <property type="entry name" value="LARGE RIBOSOMAL SUBUNIT PROTEIN UL15M"/>
    <property type="match status" value="1"/>
</dbReference>
<feature type="compositionally biased region" description="Gly residues" evidence="6">
    <location>
        <begin position="18"/>
        <end position="36"/>
    </location>
</feature>
<evidence type="ECO:0000256" key="2">
    <source>
        <dbReference type="ARBA" id="ARBA00022980"/>
    </source>
</evidence>
<dbReference type="Pfam" id="PF00828">
    <property type="entry name" value="Ribosomal_L27A"/>
    <property type="match status" value="1"/>
</dbReference>
<protein>
    <recommendedName>
        <fullName evidence="4">Large ribosomal subunit protein uL15</fullName>
    </recommendedName>
</protein>
<sequence length="149" mass="15866">MVTLPKVKERSAKRVGRGRGSGKGGHTVGRGQKGQKARGGIGILFEGIKVKKSLIKKLPLQRGKGKNRPETKPIIVKLAYLNLLPAGSKINLEILTKEGIVKKQDAEELGLKILGDGDVAKKFTVEIPISKNAAKKIEAAGGQIIGSKK</sequence>
<comment type="subunit">
    <text evidence="4">Part of the 50S ribosomal subunit.</text>
</comment>
<evidence type="ECO:0000256" key="5">
    <source>
        <dbReference type="RuleBase" id="RU003888"/>
    </source>
</evidence>
<dbReference type="GO" id="GO:0022625">
    <property type="term" value="C:cytosolic large ribosomal subunit"/>
    <property type="evidence" value="ECO:0007669"/>
    <property type="project" value="TreeGrafter"/>
</dbReference>
<dbReference type="InterPro" id="IPR030878">
    <property type="entry name" value="Ribosomal_uL15"/>
</dbReference>
<feature type="region of interest" description="Disordered" evidence="6">
    <location>
        <begin position="1"/>
        <end position="36"/>
    </location>
</feature>
<dbReference type="InterPro" id="IPR036227">
    <property type="entry name" value="Ribosomal_uL15/eL18_sf"/>
</dbReference>
<dbReference type="PATRIC" id="fig|1618553.3.peg.579"/>
<keyword evidence="2 4" id="KW-0689">Ribosomal protein</keyword>
<dbReference type="PANTHER" id="PTHR12934">
    <property type="entry name" value="50S RIBOSOMAL PROTEIN L15"/>
    <property type="match status" value="1"/>
</dbReference>
<name>A0A0G0SJ87_9BACT</name>
<comment type="caution">
    <text evidence="8">The sequence shown here is derived from an EMBL/GenBank/DDBJ whole genome shotgun (WGS) entry which is preliminary data.</text>
</comment>
<evidence type="ECO:0000256" key="6">
    <source>
        <dbReference type="SAM" id="MobiDB-lite"/>
    </source>
</evidence>
<evidence type="ECO:0000256" key="4">
    <source>
        <dbReference type="HAMAP-Rule" id="MF_01341"/>
    </source>
</evidence>
<dbReference type="GO" id="GO:0003735">
    <property type="term" value="F:structural constituent of ribosome"/>
    <property type="evidence" value="ECO:0007669"/>
    <property type="project" value="InterPro"/>
</dbReference>
<comment type="function">
    <text evidence="4">Binds to the 23S rRNA.</text>
</comment>
<dbReference type="GO" id="GO:0006412">
    <property type="term" value="P:translation"/>
    <property type="evidence" value="ECO:0007669"/>
    <property type="project" value="UniProtKB-UniRule"/>
</dbReference>
<dbReference type="SUPFAM" id="SSF52080">
    <property type="entry name" value="Ribosomal proteins L15p and L18e"/>
    <property type="match status" value="1"/>
</dbReference>
<keyword evidence="3 4" id="KW-0687">Ribonucleoprotein</keyword>
<dbReference type="HAMAP" id="MF_01341">
    <property type="entry name" value="Ribosomal_uL15"/>
    <property type="match status" value="1"/>
</dbReference>
<evidence type="ECO:0000256" key="3">
    <source>
        <dbReference type="ARBA" id="ARBA00023274"/>
    </source>
</evidence>
<dbReference type="GO" id="GO:0019843">
    <property type="term" value="F:rRNA binding"/>
    <property type="evidence" value="ECO:0007669"/>
    <property type="project" value="UniProtKB-UniRule"/>
</dbReference>
<feature type="compositionally biased region" description="Basic and acidic residues" evidence="6">
    <location>
        <begin position="1"/>
        <end position="12"/>
    </location>
</feature>
<dbReference type="InterPro" id="IPR005749">
    <property type="entry name" value="Ribosomal_uL15_bac-type"/>
</dbReference>